<evidence type="ECO:0000256" key="1">
    <source>
        <dbReference type="ARBA" id="ARBA00005953"/>
    </source>
</evidence>
<keyword evidence="2" id="KW-0378">Hydrolase</keyword>
<dbReference type="RefSeq" id="WP_244837314.1">
    <property type="nucleotide sequence ID" value="NZ_CP107006.1"/>
</dbReference>
<dbReference type="SUPFAM" id="SSF54637">
    <property type="entry name" value="Thioesterase/thiol ester dehydrase-isomerase"/>
    <property type="match status" value="1"/>
</dbReference>
<dbReference type="Pfam" id="PF13279">
    <property type="entry name" value="4HBT_2"/>
    <property type="match status" value="1"/>
</dbReference>
<keyword evidence="4" id="KW-1185">Reference proteome</keyword>
<proteinExistence type="inferred from homology"/>
<dbReference type="Proteomes" id="UP001162741">
    <property type="component" value="Chromosome"/>
</dbReference>
<sequence>MARVKIAIPEHFTFSTQIPVRIQDVNYGGHVGNDAILSIMHEARLQFLGNIGCTELDAYGVGMIMSDVAIVYKGEGFRGDVFLVEVTADELSPFGFDLVYRLSTEREGKKHPIAEGKTGMICFDYGQRKVTRLPEALKAKLIG</sequence>
<dbReference type="InterPro" id="IPR029069">
    <property type="entry name" value="HotDog_dom_sf"/>
</dbReference>
<dbReference type="PANTHER" id="PTHR31793:SF27">
    <property type="entry name" value="NOVEL THIOESTERASE SUPERFAMILY DOMAIN AND SAPOSIN A-TYPE DOMAIN CONTAINING PROTEIN (0610012H03RIK)"/>
    <property type="match status" value="1"/>
</dbReference>
<dbReference type="InterPro" id="IPR050563">
    <property type="entry name" value="4-hydroxybenzoyl-CoA_TE"/>
</dbReference>
<comment type="similarity">
    <text evidence="1">Belongs to the 4-hydroxybenzoyl-CoA thioesterase family.</text>
</comment>
<dbReference type="Gene3D" id="3.10.129.10">
    <property type="entry name" value="Hotdog Thioesterase"/>
    <property type="match status" value="1"/>
</dbReference>
<name>A0ABY6J1W0_9BACT</name>
<evidence type="ECO:0000256" key="2">
    <source>
        <dbReference type="ARBA" id="ARBA00022801"/>
    </source>
</evidence>
<protein>
    <submittedName>
        <fullName evidence="3">Thioesterase family protein</fullName>
    </submittedName>
</protein>
<dbReference type="EMBL" id="CP107006">
    <property type="protein sequence ID" value="UYQ93664.1"/>
    <property type="molecule type" value="Genomic_DNA"/>
</dbReference>
<dbReference type="CDD" id="cd00586">
    <property type="entry name" value="4HBT"/>
    <property type="match status" value="1"/>
</dbReference>
<organism evidence="3 4">
    <name type="scientific">Chitinophaga horti</name>
    <dbReference type="NCBI Taxonomy" id="2920382"/>
    <lineage>
        <taxon>Bacteria</taxon>
        <taxon>Pseudomonadati</taxon>
        <taxon>Bacteroidota</taxon>
        <taxon>Chitinophagia</taxon>
        <taxon>Chitinophagales</taxon>
        <taxon>Chitinophagaceae</taxon>
        <taxon>Chitinophaga</taxon>
    </lineage>
</organism>
<gene>
    <name evidence="3" type="ORF">MKQ68_00930</name>
</gene>
<evidence type="ECO:0000313" key="4">
    <source>
        <dbReference type="Proteomes" id="UP001162741"/>
    </source>
</evidence>
<reference evidence="3" key="1">
    <citation type="submission" date="2022-10" db="EMBL/GenBank/DDBJ databases">
        <title>Chitinophaga sp. nov., isolated from soil.</title>
        <authorList>
            <person name="Jeon C.O."/>
        </authorList>
    </citation>
    <scope>NUCLEOTIDE SEQUENCE</scope>
    <source>
        <strain evidence="3">R8</strain>
    </source>
</reference>
<dbReference type="PANTHER" id="PTHR31793">
    <property type="entry name" value="4-HYDROXYBENZOYL-COA THIOESTERASE FAMILY MEMBER"/>
    <property type="match status" value="1"/>
</dbReference>
<evidence type="ECO:0000313" key="3">
    <source>
        <dbReference type="EMBL" id="UYQ93664.1"/>
    </source>
</evidence>
<accession>A0ABY6J1W0</accession>